<dbReference type="Gene3D" id="1.10.1660.10">
    <property type="match status" value="1"/>
</dbReference>
<proteinExistence type="predicted"/>
<evidence type="ECO:0000259" key="5">
    <source>
        <dbReference type="PROSITE" id="PS50937"/>
    </source>
</evidence>
<feature type="domain" description="HTH merR-type" evidence="5">
    <location>
        <begin position="4"/>
        <end position="73"/>
    </location>
</feature>
<dbReference type="Proteomes" id="UP000254879">
    <property type="component" value="Unassembled WGS sequence"/>
</dbReference>
<organism evidence="6 7">
    <name type="scientific">Listeria grayi</name>
    <name type="common">Listeria murrayi</name>
    <dbReference type="NCBI Taxonomy" id="1641"/>
    <lineage>
        <taxon>Bacteria</taxon>
        <taxon>Bacillati</taxon>
        <taxon>Bacillota</taxon>
        <taxon>Bacilli</taxon>
        <taxon>Bacillales</taxon>
        <taxon>Listeriaceae</taxon>
        <taxon>Listeria</taxon>
    </lineage>
</organism>
<keyword evidence="3" id="KW-0238">DNA-binding</keyword>
<dbReference type="SUPFAM" id="SSF46955">
    <property type="entry name" value="Putative DNA-binding domain"/>
    <property type="match status" value="1"/>
</dbReference>
<dbReference type="EMBL" id="UGPG01000001">
    <property type="protein sequence ID" value="STY45189.1"/>
    <property type="molecule type" value="Genomic_DNA"/>
</dbReference>
<gene>
    <name evidence="6" type="primary">bmrR</name>
    <name evidence="6" type="ORF">NCTC10815_02564</name>
</gene>
<evidence type="ECO:0000313" key="6">
    <source>
        <dbReference type="EMBL" id="STY45189.1"/>
    </source>
</evidence>
<evidence type="ECO:0000256" key="4">
    <source>
        <dbReference type="ARBA" id="ARBA00023163"/>
    </source>
</evidence>
<keyword evidence="4" id="KW-0804">Transcription</keyword>
<dbReference type="InterPro" id="IPR047057">
    <property type="entry name" value="MerR_fam"/>
</dbReference>
<reference evidence="6 7" key="1">
    <citation type="submission" date="2018-06" db="EMBL/GenBank/DDBJ databases">
        <authorList>
            <consortium name="Pathogen Informatics"/>
            <person name="Doyle S."/>
        </authorList>
    </citation>
    <scope>NUCLEOTIDE SEQUENCE [LARGE SCALE GENOMIC DNA]</scope>
    <source>
        <strain evidence="7">NCTC 10815</strain>
    </source>
</reference>
<protein>
    <submittedName>
        <fullName evidence="6">Multidrug-efflux transporter 1 regulator</fullName>
    </submittedName>
</protein>
<dbReference type="GO" id="GO:0003677">
    <property type="term" value="F:DNA binding"/>
    <property type="evidence" value="ECO:0007669"/>
    <property type="project" value="UniProtKB-KW"/>
</dbReference>
<name>A0A378MFN9_LISGR</name>
<dbReference type="InterPro" id="IPR000551">
    <property type="entry name" value="MerR-type_HTH_dom"/>
</dbReference>
<accession>A0A378MFN9</accession>
<dbReference type="AlphaFoldDB" id="A0A378MFN9"/>
<dbReference type="RefSeq" id="WP_115346217.1">
    <property type="nucleotide sequence ID" value="NZ_UGPG01000001.1"/>
</dbReference>
<evidence type="ECO:0000256" key="1">
    <source>
        <dbReference type="ARBA" id="ARBA00022491"/>
    </source>
</evidence>
<dbReference type="SMART" id="SM00422">
    <property type="entry name" value="HTH_MERR"/>
    <property type="match status" value="1"/>
</dbReference>
<dbReference type="PANTHER" id="PTHR30204">
    <property type="entry name" value="REDOX-CYCLING DRUG-SENSING TRANSCRIPTIONAL ACTIVATOR SOXR"/>
    <property type="match status" value="1"/>
</dbReference>
<dbReference type="PANTHER" id="PTHR30204:SF69">
    <property type="entry name" value="MERR-FAMILY TRANSCRIPTIONAL REGULATOR"/>
    <property type="match status" value="1"/>
</dbReference>
<dbReference type="GO" id="GO:0003700">
    <property type="term" value="F:DNA-binding transcription factor activity"/>
    <property type="evidence" value="ECO:0007669"/>
    <property type="project" value="InterPro"/>
</dbReference>
<dbReference type="InterPro" id="IPR009061">
    <property type="entry name" value="DNA-bd_dom_put_sf"/>
</dbReference>
<evidence type="ECO:0000256" key="3">
    <source>
        <dbReference type="ARBA" id="ARBA00023125"/>
    </source>
</evidence>
<keyword evidence="1" id="KW-0678">Repressor</keyword>
<evidence type="ECO:0000256" key="2">
    <source>
        <dbReference type="ARBA" id="ARBA00023015"/>
    </source>
</evidence>
<dbReference type="PROSITE" id="PS50937">
    <property type="entry name" value="HTH_MERR_2"/>
    <property type="match status" value="1"/>
</dbReference>
<dbReference type="Pfam" id="PF13411">
    <property type="entry name" value="MerR_1"/>
    <property type="match status" value="1"/>
</dbReference>
<sequence>MNETMTASAFAKLCNTTKATLRWHRKIGVLEPVQVGSNGYAYYTVDQMIEFRIIQTLQSIGYSLEQIKAYNNGGLAETASFYDEQISLLDQRITELNEKRNFLKHLRSVQSELTDKWGEHPKDGDWHIRFCQKESYLVMNAPINDTSVYLQRLANFQQLCQQIGLGTNAPIAMFFNEKTLAKREFAEGYCIATKISDPTAIKEKLAHLDAGNTEMPYLISREAGNYFAYLTTLPLAEDATTTTDVVPFSNPMINGQNAALDLALREGATLEMGLLESPLAAPPQKDWGQRLFLELLFAAF</sequence>
<keyword evidence="2" id="KW-0805">Transcription regulation</keyword>
<evidence type="ECO:0000313" key="7">
    <source>
        <dbReference type="Proteomes" id="UP000254879"/>
    </source>
</evidence>